<evidence type="ECO:0000259" key="2">
    <source>
        <dbReference type="Pfam" id="PF13628"/>
    </source>
</evidence>
<dbReference type="Pfam" id="PF13628">
    <property type="entry name" value="DUF4142"/>
    <property type="match status" value="1"/>
</dbReference>
<gene>
    <name evidence="3" type="ORF">RSO01_87240</name>
</gene>
<dbReference type="Gene3D" id="1.20.1260.10">
    <property type="match status" value="1"/>
</dbReference>
<dbReference type="EMBL" id="BKAJ01000233">
    <property type="protein sequence ID" value="GEP61558.1"/>
    <property type="molecule type" value="Genomic_DNA"/>
</dbReference>
<reference evidence="3 4" key="1">
    <citation type="submission" date="2019-07" db="EMBL/GenBank/DDBJ databases">
        <title>Whole genome shotgun sequence of Reyranella soli NBRC 108950.</title>
        <authorList>
            <person name="Hosoyama A."/>
            <person name="Uohara A."/>
            <person name="Ohji S."/>
            <person name="Ichikawa N."/>
        </authorList>
    </citation>
    <scope>NUCLEOTIDE SEQUENCE [LARGE SCALE GENOMIC DNA]</scope>
    <source>
        <strain evidence="3 4">NBRC 108950</strain>
    </source>
</reference>
<protein>
    <recommendedName>
        <fullName evidence="2">DUF4142 domain-containing protein</fullName>
    </recommendedName>
</protein>
<accession>A0A512NRH2</accession>
<keyword evidence="4" id="KW-1185">Reference proteome</keyword>
<keyword evidence="1" id="KW-0732">Signal</keyword>
<dbReference type="Proteomes" id="UP000321058">
    <property type="component" value="Unassembled WGS sequence"/>
</dbReference>
<organism evidence="3 4">
    <name type="scientific">Reyranella soli</name>
    <dbReference type="NCBI Taxonomy" id="1230389"/>
    <lineage>
        <taxon>Bacteria</taxon>
        <taxon>Pseudomonadati</taxon>
        <taxon>Pseudomonadota</taxon>
        <taxon>Alphaproteobacteria</taxon>
        <taxon>Hyphomicrobiales</taxon>
        <taxon>Reyranellaceae</taxon>
        <taxon>Reyranella</taxon>
    </lineage>
</organism>
<evidence type="ECO:0000256" key="1">
    <source>
        <dbReference type="SAM" id="SignalP"/>
    </source>
</evidence>
<dbReference type="RefSeq" id="WP_170303810.1">
    <property type="nucleotide sequence ID" value="NZ_BKAJ01000233.1"/>
</dbReference>
<comment type="caution">
    <text evidence="3">The sequence shown here is derived from an EMBL/GenBank/DDBJ whole genome shotgun (WGS) entry which is preliminary data.</text>
</comment>
<dbReference type="AlphaFoldDB" id="A0A512NRH2"/>
<feature type="chain" id="PRO_5021802281" description="DUF4142 domain-containing protein" evidence="1">
    <location>
        <begin position="35"/>
        <end position="185"/>
    </location>
</feature>
<feature type="signal peptide" evidence="1">
    <location>
        <begin position="1"/>
        <end position="34"/>
    </location>
</feature>
<dbReference type="InterPro" id="IPR012347">
    <property type="entry name" value="Ferritin-like"/>
</dbReference>
<name>A0A512NRH2_9HYPH</name>
<dbReference type="PANTHER" id="PTHR38593:SF1">
    <property type="entry name" value="BLR2558 PROTEIN"/>
    <property type="match status" value="1"/>
</dbReference>
<dbReference type="InterPro" id="IPR025419">
    <property type="entry name" value="DUF4142"/>
</dbReference>
<dbReference type="PANTHER" id="PTHR38593">
    <property type="entry name" value="BLR2558 PROTEIN"/>
    <property type="match status" value="1"/>
</dbReference>
<proteinExistence type="predicted"/>
<feature type="domain" description="DUF4142" evidence="2">
    <location>
        <begin position="48"/>
        <end position="180"/>
    </location>
</feature>
<evidence type="ECO:0000313" key="3">
    <source>
        <dbReference type="EMBL" id="GEP61558.1"/>
    </source>
</evidence>
<evidence type="ECO:0000313" key="4">
    <source>
        <dbReference type="Proteomes" id="UP000321058"/>
    </source>
</evidence>
<sequence length="185" mass="19285">MKKSTCLAGALALGLVLPAAGLGASLIAATTANAQQNAGSGQTGGSVAFVRDTGNAGRFEVQSSHLALERSQHVGVRGYAGQTVKDADEMINRVKFINNANVGAAMPEGLNTDQQARLVQLSGLSGPDFDREYMRLQIEIGELLKQTFTDYGANGESPTLRVYAAKAVTGYEGQILQARAIAGSL</sequence>